<dbReference type="OrthoDB" id="972983at2"/>
<comment type="subcellular location">
    <subcellularLocation>
        <location evidence="1">Cell membrane</location>
        <topology evidence="1">Multi-pass membrane protein</topology>
    </subcellularLocation>
</comment>
<dbReference type="Pfam" id="PF13614">
    <property type="entry name" value="AAA_31"/>
    <property type="match status" value="1"/>
</dbReference>
<evidence type="ECO:0000256" key="4">
    <source>
        <dbReference type="ARBA" id="ARBA00022989"/>
    </source>
</evidence>
<evidence type="ECO:0000256" key="7">
    <source>
        <dbReference type="SAM" id="Phobius"/>
    </source>
</evidence>
<protein>
    <submittedName>
        <fullName evidence="10">Uncharacterized protein involved in exopolysaccharide biosynthesis</fullName>
    </submittedName>
</protein>
<feature type="domain" description="AAA" evidence="9">
    <location>
        <begin position="547"/>
        <end position="680"/>
    </location>
</feature>
<keyword evidence="2" id="KW-1003">Cell membrane</keyword>
<sequence length="731" mass="81980">MDFVYLFRILMKRKWIIIGSAIIAAAVAYILTLNQPKKYRSTAQVATGYTTYDPMKLVNENADYYQQDTKFNNVIVTFTSPPVINLLSYNLILHDLTQPDPFHKLTDEEKALAFKNITKDSAIKAFREKVRTMSILSPSVAEDKKLMNLLNLYQYDYTTLTKNLNVSRFQRTDYLNIDYVSTDPNLSAFVVNTAYDEFIRYYGTSRGRTAAESIDTLRSIMEKKKQILDQKNELLQRTGYGSSEIQSTGDLDVIANLESELTNERSKLTTFQANLRKVNQRLADLNKAPSETSSSDNDEVIQLRTAMNSAYNDYLRTNDQADYKKYNALKAKYQQKVLSSRSGSVTAKDPVSEKIDLQSQKTDLEIDIQSSSSFISSLQSKINSLKGSVTSAASSTAAGESLKKDVDFANKEYLEAQQRYNAATDIGGASLVNFRVIVPGQPAISPEPSKRALIIALAAIAALLTTIGIIIFLTYLDTSIRTPTIFSKNVNLKMISLVNFMNLKNKSITDVISNKLIATDEAEHKRNNIFRESIRKLRYEIETSGKKIFLFTSTKKGQGKTTLIQALAYSMSLSKKKVLIIDTNFCNNDLTVQLNAEPVLEKIVPYKSDNKALIEQVKVFSKDLGLGTVYAIGSEGGDYTPSEILPRENLLQHLQLLTSDFDYIFLEGPPLNDFSDSKELAQYVDGVIAVFSAQEVIKQIDKQSISFFKELNGKFTGSILNMVDLKNINVV</sequence>
<dbReference type="InterPro" id="IPR027417">
    <property type="entry name" value="P-loop_NTPase"/>
</dbReference>
<dbReference type="RefSeq" id="WP_072837191.1">
    <property type="nucleotide sequence ID" value="NZ_FQUU01000028.1"/>
</dbReference>
<dbReference type="EMBL" id="FQUU01000028">
    <property type="protein sequence ID" value="SHG00114.1"/>
    <property type="molecule type" value="Genomic_DNA"/>
</dbReference>
<evidence type="ECO:0000259" key="8">
    <source>
        <dbReference type="Pfam" id="PF02706"/>
    </source>
</evidence>
<keyword evidence="6" id="KW-0175">Coiled coil</keyword>
<accession>A0A1M5G8U9</accession>
<evidence type="ECO:0000256" key="2">
    <source>
        <dbReference type="ARBA" id="ARBA00022475"/>
    </source>
</evidence>
<evidence type="ECO:0000256" key="5">
    <source>
        <dbReference type="ARBA" id="ARBA00023136"/>
    </source>
</evidence>
<dbReference type="Gene3D" id="3.40.50.300">
    <property type="entry name" value="P-loop containing nucleotide triphosphate hydrolases"/>
    <property type="match status" value="1"/>
</dbReference>
<feature type="transmembrane region" description="Helical" evidence="7">
    <location>
        <begin position="15"/>
        <end position="33"/>
    </location>
</feature>
<name>A0A1M5G8U9_9BACT</name>
<reference evidence="10 11" key="1">
    <citation type="submission" date="2016-11" db="EMBL/GenBank/DDBJ databases">
        <authorList>
            <person name="Jaros S."/>
            <person name="Januszkiewicz K."/>
            <person name="Wedrychowicz H."/>
        </authorList>
    </citation>
    <scope>NUCLEOTIDE SEQUENCE [LARGE SCALE GENOMIC DNA]</scope>
    <source>
        <strain evidence="10 11">DSM 18119</strain>
    </source>
</reference>
<dbReference type="PANTHER" id="PTHR32309:SF31">
    <property type="entry name" value="CAPSULAR EXOPOLYSACCHARIDE FAMILY"/>
    <property type="match status" value="1"/>
</dbReference>
<evidence type="ECO:0000313" key="11">
    <source>
        <dbReference type="Proteomes" id="UP000184048"/>
    </source>
</evidence>
<dbReference type="InterPro" id="IPR050445">
    <property type="entry name" value="Bact_polysacc_biosynth/exp"/>
</dbReference>
<dbReference type="InterPro" id="IPR025669">
    <property type="entry name" value="AAA_dom"/>
</dbReference>
<proteinExistence type="predicted"/>
<feature type="domain" description="Polysaccharide chain length determinant N-terminal" evidence="8">
    <location>
        <begin position="1"/>
        <end position="84"/>
    </location>
</feature>
<evidence type="ECO:0000256" key="1">
    <source>
        <dbReference type="ARBA" id="ARBA00004651"/>
    </source>
</evidence>
<dbReference type="GO" id="GO:0005886">
    <property type="term" value="C:plasma membrane"/>
    <property type="evidence" value="ECO:0007669"/>
    <property type="project" value="UniProtKB-SubCell"/>
</dbReference>
<keyword evidence="3 7" id="KW-0812">Transmembrane</keyword>
<evidence type="ECO:0000313" key="10">
    <source>
        <dbReference type="EMBL" id="SHG00114.1"/>
    </source>
</evidence>
<gene>
    <name evidence="10" type="ORF">SAMN02745131_04081</name>
</gene>
<dbReference type="AlphaFoldDB" id="A0A1M5G8U9"/>
<keyword evidence="11" id="KW-1185">Reference proteome</keyword>
<evidence type="ECO:0000259" key="9">
    <source>
        <dbReference type="Pfam" id="PF13614"/>
    </source>
</evidence>
<dbReference type="SUPFAM" id="SSF52540">
    <property type="entry name" value="P-loop containing nucleoside triphosphate hydrolases"/>
    <property type="match status" value="1"/>
</dbReference>
<evidence type="ECO:0000256" key="6">
    <source>
        <dbReference type="SAM" id="Coils"/>
    </source>
</evidence>
<dbReference type="Pfam" id="PF02706">
    <property type="entry name" value="Wzz"/>
    <property type="match status" value="1"/>
</dbReference>
<keyword evidence="4 7" id="KW-1133">Transmembrane helix</keyword>
<feature type="coiled-coil region" evidence="6">
    <location>
        <begin position="217"/>
        <end position="288"/>
    </location>
</feature>
<organism evidence="10 11">
    <name type="scientific">Flavisolibacter ginsengisoli DSM 18119</name>
    <dbReference type="NCBI Taxonomy" id="1121884"/>
    <lineage>
        <taxon>Bacteria</taxon>
        <taxon>Pseudomonadati</taxon>
        <taxon>Bacteroidota</taxon>
        <taxon>Chitinophagia</taxon>
        <taxon>Chitinophagales</taxon>
        <taxon>Chitinophagaceae</taxon>
        <taxon>Flavisolibacter</taxon>
    </lineage>
</organism>
<evidence type="ECO:0000256" key="3">
    <source>
        <dbReference type="ARBA" id="ARBA00022692"/>
    </source>
</evidence>
<keyword evidence="5 7" id="KW-0472">Membrane</keyword>
<dbReference type="Proteomes" id="UP000184048">
    <property type="component" value="Unassembled WGS sequence"/>
</dbReference>
<dbReference type="PANTHER" id="PTHR32309">
    <property type="entry name" value="TYROSINE-PROTEIN KINASE"/>
    <property type="match status" value="1"/>
</dbReference>
<dbReference type="InterPro" id="IPR003856">
    <property type="entry name" value="LPS_length_determ_N"/>
</dbReference>
<dbReference type="STRING" id="1121884.SAMN02745131_04081"/>
<feature type="transmembrane region" description="Helical" evidence="7">
    <location>
        <begin position="452"/>
        <end position="476"/>
    </location>
</feature>